<dbReference type="InterPro" id="IPR018357">
    <property type="entry name" value="Hexapep_transf_CS"/>
</dbReference>
<dbReference type="InterPro" id="IPR001451">
    <property type="entry name" value="Hexapep"/>
</dbReference>
<keyword evidence="1 3" id="KW-0808">Transferase</keyword>
<proteinExistence type="predicted"/>
<name>A0A9E2BLN9_PSYF1</name>
<evidence type="ECO:0000256" key="2">
    <source>
        <dbReference type="ARBA" id="ARBA00022737"/>
    </source>
</evidence>
<accession>A0A9E2BLN9</accession>
<dbReference type="EC" id="2.3.1.18" evidence="3"/>
<gene>
    <name evidence="3" type="primary">lacA</name>
    <name evidence="3" type="ORF">DDT42_01169</name>
</gene>
<comment type="caution">
    <text evidence="3">The sequence shown here is derived from an EMBL/GenBank/DDBJ whole genome shotgun (WGS) entry which is preliminary data.</text>
</comment>
<dbReference type="SUPFAM" id="SSF51161">
    <property type="entry name" value="Trimeric LpxA-like enzymes"/>
    <property type="match status" value="1"/>
</dbReference>
<organism evidence="3 4">
    <name type="scientific">Psychracetigena formicireducens</name>
    <dbReference type="NCBI Taxonomy" id="2986056"/>
    <lineage>
        <taxon>Bacteria</taxon>
        <taxon>Bacillati</taxon>
        <taxon>Candidatus Lithacetigenota</taxon>
        <taxon>Candidatus Psychracetigena</taxon>
    </lineage>
</organism>
<keyword evidence="2" id="KW-0677">Repeat</keyword>
<evidence type="ECO:0000256" key="1">
    <source>
        <dbReference type="ARBA" id="ARBA00022679"/>
    </source>
</evidence>
<sequence>MNILKRLLKMKGNTPTVVYTSGGFNGKLIGKPDQIGDFSVINYGGDVIIGKNVKIGYGVIIISASTITGTDSSKYIKNPVKIGDNVEIGSNATVLPGVTIGDNATVGAGAVVTEDVPPNSVVVGVPAKVVKWKNKSES</sequence>
<dbReference type="PROSITE" id="PS00101">
    <property type="entry name" value="HEXAPEP_TRANSFERASES"/>
    <property type="match status" value="1"/>
</dbReference>
<reference evidence="3 4" key="1">
    <citation type="journal article" date="2021" name="bioRxiv">
        <title>Unique metabolic strategies in Hadean analogues reveal hints for primordial physiology.</title>
        <authorList>
            <person name="Nobu M.K."/>
            <person name="Nakai R."/>
            <person name="Tamazawa S."/>
            <person name="Mori H."/>
            <person name="Toyoda A."/>
            <person name="Ijiri A."/>
            <person name="Suzuki S."/>
            <person name="Kurokawa K."/>
            <person name="Kamagata Y."/>
            <person name="Tamaki H."/>
        </authorList>
    </citation>
    <scope>NUCLEOTIDE SEQUENCE [LARGE SCALE GENOMIC DNA]</scope>
    <source>
        <strain evidence="3">BS525</strain>
    </source>
</reference>
<protein>
    <submittedName>
        <fullName evidence="3">Galactoside O-acetyltransferase</fullName>
        <ecNumber evidence="3">2.3.1.18</ecNumber>
    </submittedName>
</protein>
<keyword evidence="3" id="KW-0012">Acyltransferase</keyword>
<dbReference type="PANTHER" id="PTHR23416">
    <property type="entry name" value="SIALIC ACID SYNTHASE-RELATED"/>
    <property type="match status" value="1"/>
</dbReference>
<dbReference type="GO" id="GO:0008870">
    <property type="term" value="F:galactoside O-acetyltransferase activity"/>
    <property type="evidence" value="ECO:0007669"/>
    <property type="project" value="UniProtKB-EC"/>
</dbReference>
<dbReference type="AlphaFoldDB" id="A0A9E2BLN9"/>
<dbReference type="Gene3D" id="2.160.10.10">
    <property type="entry name" value="Hexapeptide repeat proteins"/>
    <property type="match status" value="1"/>
</dbReference>
<dbReference type="InterPro" id="IPR011004">
    <property type="entry name" value="Trimer_LpxA-like_sf"/>
</dbReference>
<dbReference type="Pfam" id="PF00132">
    <property type="entry name" value="Hexapep"/>
    <property type="match status" value="1"/>
</dbReference>
<dbReference type="EMBL" id="QLTW01000072">
    <property type="protein sequence ID" value="MBT9145299.1"/>
    <property type="molecule type" value="Genomic_DNA"/>
</dbReference>
<evidence type="ECO:0000313" key="3">
    <source>
        <dbReference type="EMBL" id="MBT9145299.1"/>
    </source>
</evidence>
<dbReference type="InterPro" id="IPR051159">
    <property type="entry name" value="Hexapeptide_acetyltransf"/>
</dbReference>
<evidence type="ECO:0000313" key="4">
    <source>
        <dbReference type="Proteomes" id="UP000811545"/>
    </source>
</evidence>
<dbReference type="Proteomes" id="UP000811545">
    <property type="component" value="Unassembled WGS sequence"/>
</dbReference>